<feature type="transmembrane region" description="Helical" evidence="1">
    <location>
        <begin position="6"/>
        <end position="26"/>
    </location>
</feature>
<evidence type="ECO:0000313" key="2">
    <source>
        <dbReference type="EMBL" id="SDL56938.1"/>
    </source>
</evidence>
<dbReference type="RefSeq" id="WP_074604763.1">
    <property type="nucleotide sequence ID" value="NZ_FNGY01000001.1"/>
</dbReference>
<keyword evidence="3" id="KW-1185">Reference proteome</keyword>
<protein>
    <recommendedName>
        <fullName evidence="4">TolB-like 6-blade propeller-like</fullName>
    </recommendedName>
</protein>
<dbReference type="Proteomes" id="UP000183200">
    <property type="component" value="Unassembled WGS sequence"/>
</dbReference>
<evidence type="ECO:0000256" key="1">
    <source>
        <dbReference type="SAM" id="Phobius"/>
    </source>
</evidence>
<dbReference type="AlphaFoldDB" id="A0A1G9L4J6"/>
<keyword evidence="1" id="KW-0472">Membrane</keyword>
<proteinExistence type="predicted"/>
<reference evidence="3" key="1">
    <citation type="submission" date="2016-10" db="EMBL/GenBank/DDBJ databases">
        <authorList>
            <person name="Varghese N."/>
            <person name="Submissions S."/>
        </authorList>
    </citation>
    <scope>NUCLEOTIDE SEQUENCE [LARGE SCALE GENOMIC DNA]</scope>
    <source>
        <strain evidence="3">DSM 19110</strain>
    </source>
</reference>
<keyword evidence="1" id="KW-1133">Transmembrane helix</keyword>
<keyword evidence="1" id="KW-0812">Transmembrane</keyword>
<organism evidence="2 3">
    <name type="scientific">Pedobacter steynii</name>
    <dbReference type="NCBI Taxonomy" id="430522"/>
    <lineage>
        <taxon>Bacteria</taxon>
        <taxon>Pseudomonadati</taxon>
        <taxon>Bacteroidota</taxon>
        <taxon>Sphingobacteriia</taxon>
        <taxon>Sphingobacteriales</taxon>
        <taxon>Sphingobacteriaceae</taxon>
        <taxon>Pedobacter</taxon>
    </lineage>
</organism>
<name>A0A1G9L4J6_9SPHI</name>
<dbReference type="OrthoDB" id="9850153at2"/>
<gene>
    <name evidence="2" type="ORF">SAMN05421820_101770</name>
</gene>
<evidence type="ECO:0000313" key="3">
    <source>
        <dbReference type="Proteomes" id="UP000183200"/>
    </source>
</evidence>
<evidence type="ECO:0008006" key="4">
    <source>
        <dbReference type="Google" id="ProtNLM"/>
    </source>
</evidence>
<accession>A0A1G9L4J6</accession>
<dbReference type="EMBL" id="FNGY01000001">
    <property type="protein sequence ID" value="SDL56938.1"/>
    <property type="molecule type" value="Genomic_DNA"/>
</dbReference>
<sequence>MKFKYTWITLIVLISLGFIIVANLGARNHLPKYVFSRDFKESKPSFKLIKGNVKVNNGKYTNVVPSDSCIISMDINYEVNKPSFMLYLSDLNLNLKETLALNIPQYSNILFVTNEVILYTNSNKFFVYDIIKKTSSVLESEGLRVSSLIRLSDSNFLMFGERKNNHRFEAGFFNLNLKRNLEILPVKILEVNQLTRASVNGLRYSGAFTKSVDKDHILYYCKKYSGIFLFDKNGKFFKDFHTKDHAPLPEIITSKNGTSYYKRGKTFTGTNAVIMEDNYIKVFSTRSAEKDDIVIDSYSTKNYSYLFSQKLHFDGKNCTDITSVTAFKDKIIISFDTSLASFNMSR</sequence>